<gene>
    <name evidence="3" type="ORF">Cba03nite_23670</name>
</gene>
<feature type="region of interest" description="Disordered" evidence="1">
    <location>
        <begin position="1"/>
        <end position="37"/>
    </location>
</feature>
<accession>A0A8J3JLR9</accession>
<organism evidence="3 4">
    <name type="scientific">Catellatospora bangladeshensis</name>
    <dbReference type="NCBI Taxonomy" id="310355"/>
    <lineage>
        <taxon>Bacteria</taxon>
        <taxon>Bacillati</taxon>
        <taxon>Actinomycetota</taxon>
        <taxon>Actinomycetes</taxon>
        <taxon>Micromonosporales</taxon>
        <taxon>Micromonosporaceae</taxon>
        <taxon>Catellatospora</taxon>
    </lineage>
</organism>
<evidence type="ECO:0000313" key="4">
    <source>
        <dbReference type="Proteomes" id="UP000601223"/>
    </source>
</evidence>
<comment type="caution">
    <text evidence="3">The sequence shown here is derived from an EMBL/GenBank/DDBJ whole genome shotgun (WGS) entry which is preliminary data.</text>
</comment>
<dbReference type="InterPro" id="IPR039448">
    <property type="entry name" value="Beta_helix"/>
</dbReference>
<reference evidence="3 4" key="1">
    <citation type="submission" date="2021-01" db="EMBL/GenBank/DDBJ databases">
        <title>Whole genome shotgun sequence of Catellatospora bangladeshensis NBRC 107357.</title>
        <authorList>
            <person name="Komaki H."/>
            <person name="Tamura T."/>
        </authorList>
    </citation>
    <scope>NUCLEOTIDE SEQUENCE [LARGE SCALE GENOMIC DNA]</scope>
    <source>
        <strain evidence="3 4">NBRC 107357</strain>
    </source>
</reference>
<dbReference type="Gene3D" id="2.160.20.10">
    <property type="entry name" value="Single-stranded right-handed beta-helix, Pectin lyase-like"/>
    <property type="match status" value="1"/>
</dbReference>
<dbReference type="EMBL" id="BONF01000011">
    <property type="protein sequence ID" value="GIF81018.1"/>
    <property type="molecule type" value="Genomic_DNA"/>
</dbReference>
<proteinExistence type="predicted"/>
<dbReference type="InterPro" id="IPR012334">
    <property type="entry name" value="Pectin_lyas_fold"/>
</dbReference>
<evidence type="ECO:0000259" key="2">
    <source>
        <dbReference type="Pfam" id="PF13229"/>
    </source>
</evidence>
<keyword evidence="4" id="KW-1185">Reference proteome</keyword>
<name>A0A8J3JLR9_9ACTN</name>
<dbReference type="SMART" id="SM00710">
    <property type="entry name" value="PbH1"/>
    <property type="match status" value="6"/>
</dbReference>
<feature type="compositionally biased region" description="Basic and acidic residues" evidence="1">
    <location>
        <begin position="1"/>
        <end position="32"/>
    </location>
</feature>
<feature type="domain" description="Right handed beta helix" evidence="2">
    <location>
        <begin position="212"/>
        <end position="351"/>
    </location>
</feature>
<dbReference type="SUPFAM" id="SSF51126">
    <property type="entry name" value="Pectin lyase-like"/>
    <property type="match status" value="1"/>
</dbReference>
<dbReference type="Proteomes" id="UP000601223">
    <property type="component" value="Unassembled WGS sequence"/>
</dbReference>
<dbReference type="Pfam" id="PF13229">
    <property type="entry name" value="Beta_helix"/>
    <property type="match status" value="1"/>
</dbReference>
<dbReference type="InterPro" id="IPR011050">
    <property type="entry name" value="Pectin_lyase_fold/virulence"/>
</dbReference>
<sequence length="439" mass="46228">MIRRDRTGLREPMNRRDQMTRGDLVSHGDLRRPRGRGIHRAPSAAARLLQLTCVVPVLRLAQATAPPPLRRAGVWPDRPSAARVMRPARGAAAVAVVCALLAVPAACGGPEAAPARQAAAPTVDASPAAALPWPWSAASATACPQPTITVGDADELADALDDAKPGDSIRLRDGVYRGRFTAEEPGTKDRPIHLCGGPGAVLDGGGTSKGYALHLDGADHWRLTGFTVRNAQKGVMLDDTSHAVLTELTVEHIGDEAIHLRRFSSDNLVQTSTIRDTGLRKPSYGEGVYIGTAKSNWCDYTGCKPDRSDRNVIRGNRISGTTAEPVDIKEGTTGGQLTGNTFDGAAMTGSYADSWVDVKGNGWLIKGNTGRHSRGDGFQTHQAADGWGDDNVFTANTAAVDGPGWGFHLTPVANNVVACDNTVTGAAKGVANTACRSAW</sequence>
<protein>
    <recommendedName>
        <fullName evidence="2">Right handed beta helix domain-containing protein</fullName>
    </recommendedName>
</protein>
<dbReference type="InterPro" id="IPR006626">
    <property type="entry name" value="PbH1"/>
</dbReference>
<dbReference type="AlphaFoldDB" id="A0A8J3JLR9"/>
<evidence type="ECO:0000256" key="1">
    <source>
        <dbReference type="SAM" id="MobiDB-lite"/>
    </source>
</evidence>
<evidence type="ECO:0000313" key="3">
    <source>
        <dbReference type="EMBL" id="GIF81018.1"/>
    </source>
</evidence>